<keyword evidence="3" id="KW-0328">Glycosyltransferase</keyword>
<dbReference type="PANTHER" id="PTHR43179">
    <property type="entry name" value="RHAMNOSYLTRANSFERASE WBBL"/>
    <property type="match status" value="1"/>
</dbReference>
<sequence length="732" mass="85542">MNKCDIIIPIYNAYDCVIECIDSVIKNTTFDGNILYLIDDKSTDNRILPLLKKYQKKYSFIKVIENKENLGFVGSVNKGMKLSKHDVILLNSDTEVTPLWLDKIIKCAYSEKMIATVTPLSNNATLVSVPNGLQANELPDNMTLNEYSNLIELSAYNKNFQLPTAHGFCMFIKREVLDLVGYFDEETFGKGYGEENDFSFRCLDYGYKNILCDNTIIYHKEKQSFSEKREELIKTNLKKLHDRYPIYSRRIELWCENFPIKMICENIDYQIELHNRKNILILIHDWTDVNNNVGGTTLHVLDLINSMRNEYNFHVLAPANGIYMLTSYFKDKEKVTKFSAVENCNLFGYYNSEYKKMIEDIIIGFRINFIHIHHMIGHFFDVIDVADQYKIKRMITLHDFYCLCPSINMLYKMEKYCPRLEEKNCKECLVYKTGLKNDVIPLWHRQWNEFLKKFAKIVVPSVSTKEEINSVYSDINIEVIEHGINIEKTDYLSSIDDKDTYNVAFVGVMSVHKGGKILLDLLNKSTDKKIVFHLFGTTEFEELEHNRKNYIYHGKYKREELPKLLAENNINLVCSFSIWAETYSYTLTEEIASGVPVLSFDVGAVAQRLKDSKCGYIIKLDSNTDEILKKIEDIFNDRNEYQKIIKNIKNYKIKNVKEMADDYREIYNITDKININENNANYLKTIISENYQVKESVNNAETAWILNSLKWKFVSKIKVPNVVKKVVKKVMR</sequence>
<evidence type="ECO:0000256" key="2">
    <source>
        <dbReference type="ARBA" id="ARBA00006739"/>
    </source>
</evidence>
<dbReference type="Pfam" id="PF00535">
    <property type="entry name" value="Glycos_transf_2"/>
    <property type="match status" value="1"/>
</dbReference>
<evidence type="ECO:0000256" key="4">
    <source>
        <dbReference type="ARBA" id="ARBA00022679"/>
    </source>
</evidence>
<comment type="caution">
    <text evidence="8">The sequence shown here is derived from an EMBL/GenBank/DDBJ whole genome shotgun (WGS) entry which is preliminary data.</text>
</comment>
<protein>
    <submittedName>
        <fullName evidence="8">Glycosyltransferase</fullName>
    </submittedName>
</protein>
<evidence type="ECO:0000259" key="7">
    <source>
        <dbReference type="Pfam" id="PF13439"/>
    </source>
</evidence>
<dbReference type="AlphaFoldDB" id="A0A9D1GAU3"/>
<dbReference type="PANTHER" id="PTHR43179:SF12">
    <property type="entry name" value="GALACTOFURANOSYLTRANSFERASE GLFT2"/>
    <property type="match status" value="1"/>
</dbReference>
<evidence type="ECO:0000313" key="9">
    <source>
        <dbReference type="Proteomes" id="UP000886833"/>
    </source>
</evidence>
<reference evidence="8" key="2">
    <citation type="journal article" date="2021" name="PeerJ">
        <title>Extensive microbial diversity within the chicken gut microbiome revealed by metagenomics and culture.</title>
        <authorList>
            <person name="Gilroy R."/>
            <person name="Ravi A."/>
            <person name="Getino M."/>
            <person name="Pursley I."/>
            <person name="Horton D.L."/>
            <person name="Alikhan N.F."/>
            <person name="Baker D."/>
            <person name="Gharbi K."/>
            <person name="Hall N."/>
            <person name="Watson M."/>
            <person name="Adriaenssens E.M."/>
            <person name="Foster-Nyarko E."/>
            <person name="Jarju S."/>
            <person name="Secka A."/>
            <person name="Antonio M."/>
            <person name="Oren A."/>
            <person name="Chaudhuri R.R."/>
            <person name="La Ragione R."/>
            <person name="Hildebrand F."/>
            <person name="Pallen M.J."/>
        </authorList>
    </citation>
    <scope>NUCLEOTIDE SEQUENCE</scope>
    <source>
        <strain evidence="8">CHK195-26880</strain>
    </source>
</reference>
<gene>
    <name evidence="8" type="ORF">IAB59_04810</name>
</gene>
<dbReference type="GO" id="GO:0016757">
    <property type="term" value="F:glycosyltransferase activity"/>
    <property type="evidence" value="ECO:0007669"/>
    <property type="project" value="UniProtKB-KW"/>
</dbReference>
<evidence type="ECO:0000259" key="6">
    <source>
        <dbReference type="Pfam" id="PF00535"/>
    </source>
</evidence>
<proteinExistence type="inferred from homology"/>
<dbReference type="InterPro" id="IPR028098">
    <property type="entry name" value="Glyco_trans_4-like_N"/>
</dbReference>
<dbReference type="Pfam" id="PF00534">
    <property type="entry name" value="Glycos_transf_1"/>
    <property type="match status" value="1"/>
</dbReference>
<evidence type="ECO:0000313" key="8">
    <source>
        <dbReference type="EMBL" id="HIT37775.1"/>
    </source>
</evidence>
<feature type="domain" description="Glycosyltransferase subfamily 4-like N-terminal" evidence="7">
    <location>
        <begin position="293"/>
        <end position="487"/>
    </location>
</feature>
<dbReference type="InterPro" id="IPR001296">
    <property type="entry name" value="Glyco_trans_1"/>
</dbReference>
<dbReference type="SUPFAM" id="SSF53756">
    <property type="entry name" value="UDP-Glycosyltransferase/glycogen phosphorylase"/>
    <property type="match status" value="1"/>
</dbReference>
<keyword evidence="4" id="KW-0808">Transferase</keyword>
<evidence type="ECO:0000256" key="1">
    <source>
        <dbReference type="ARBA" id="ARBA00004776"/>
    </source>
</evidence>
<dbReference type="Gene3D" id="3.40.50.2000">
    <property type="entry name" value="Glycogen Phosphorylase B"/>
    <property type="match status" value="2"/>
</dbReference>
<reference evidence="8" key="1">
    <citation type="submission" date="2020-10" db="EMBL/GenBank/DDBJ databases">
        <authorList>
            <person name="Gilroy R."/>
        </authorList>
    </citation>
    <scope>NUCLEOTIDE SEQUENCE</scope>
    <source>
        <strain evidence="8">CHK195-26880</strain>
    </source>
</reference>
<evidence type="ECO:0000256" key="3">
    <source>
        <dbReference type="ARBA" id="ARBA00022676"/>
    </source>
</evidence>
<comment type="similarity">
    <text evidence="2">Belongs to the glycosyltransferase 2 family.</text>
</comment>
<accession>A0A9D1GAU3</accession>
<feature type="domain" description="Glycosyl transferase family 1" evidence="5">
    <location>
        <begin position="498"/>
        <end position="650"/>
    </location>
</feature>
<dbReference type="InterPro" id="IPR001173">
    <property type="entry name" value="Glyco_trans_2-like"/>
</dbReference>
<evidence type="ECO:0000259" key="5">
    <source>
        <dbReference type="Pfam" id="PF00534"/>
    </source>
</evidence>
<feature type="domain" description="Glycosyltransferase 2-like" evidence="6">
    <location>
        <begin position="6"/>
        <end position="178"/>
    </location>
</feature>
<dbReference type="EMBL" id="DVKQ01000062">
    <property type="protein sequence ID" value="HIT37775.1"/>
    <property type="molecule type" value="Genomic_DNA"/>
</dbReference>
<name>A0A9D1GAU3_9FIRM</name>
<organism evidence="8 9">
    <name type="scientific">Candidatus Onthousia faecipullorum</name>
    <dbReference type="NCBI Taxonomy" id="2840887"/>
    <lineage>
        <taxon>Bacteria</taxon>
        <taxon>Bacillati</taxon>
        <taxon>Bacillota</taxon>
        <taxon>Bacilli</taxon>
        <taxon>Candidatus Onthousia</taxon>
    </lineage>
</organism>
<dbReference type="InterPro" id="IPR029044">
    <property type="entry name" value="Nucleotide-diphossugar_trans"/>
</dbReference>
<dbReference type="SUPFAM" id="SSF53448">
    <property type="entry name" value="Nucleotide-diphospho-sugar transferases"/>
    <property type="match status" value="1"/>
</dbReference>
<dbReference type="Gene3D" id="3.90.550.10">
    <property type="entry name" value="Spore Coat Polysaccharide Biosynthesis Protein SpsA, Chain A"/>
    <property type="match status" value="1"/>
</dbReference>
<dbReference type="Proteomes" id="UP000886833">
    <property type="component" value="Unassembled WGS sequence"/>
</dbReference>
<comment type="pathway">
    <text evidence="1">Cell wall biogenesis; cell wall polysaccharide biosynthesis.</text>
</comment>
<dbReference type="Pfam" id="PF13439">
    <property type="entry name" value="Glyco_transf_4"/>
    <property type="match status" value="1"/>
</dbReference>